<keyword evidence="2" id="KW-0521">NADP</keyword>
<evidence type="ECO:0000256" key="2">
    <source>
        <dbReference type="ARBA" id="ARBA00022857"/>
    </source>
</evidence>
<dbReference type="PRINTS" id="PR00081">
    <property type="entry name" value="GDHRDH"/>
</dbReference>
<dbReference type="InterPro" id="IPR020904">
    <property type="entry name" value="Sc_DH/Rdtase_CS"/>
</dbReference>
<keyword evidence="6" id="KW-1185">Reference proteome</keyword>
<dbReference type="PANTHER" id="PTHR42760">
    <property type="entry name" value="SHORT-CHAIN DEHYDROGENASES/REDUCTASES FAMILY MEMBER"/>
    <property type="match status" value="1"/>
</dbReference>
<comment type="similarity">
    <text evidence="1 4">Belongs to the short-chain dehydrogenases/reductases (SDR) family.</text>
</comment>
<keyword evidence="3" id="KW-0560">Oxidoreductase</keyword>
<sequence length="261" mass="27681">MSQSTNNINGKLALITGASGGIGAACASQLILEDCDLALTYSSNKLNIEELVAQLRKAHEVNRPEAGYLRISVHKADLSNSEECVKLCEDVKKEHGRSVDILVSNAGYGKRITDVEDIPLDVFEYTIKLNLTASFILVKCLVDGMKAKKWGRIIFVSSISSRGVGLNGCHYAASKGGLTSMMKNLASKLASFGITVNDVSPAMIGETGMIPNSTSVPGLVDSIPVGRLGLPEEVANVVTMFCKTGYATGQSFLLAGGLNHK</sequence>
<organism evidence="5 6">
    <name type="scientific">Tothia fuscella</name>
    <dbReference type="NCBI Taxonomy" id="1048955"/>
    <lineage>
        <taxon>Eukaryota</taxon>
        <taxon>Fungi</taxon>
        <taxon>Dikarya</taxon>
        <taxon>Ascomycota</taxon>
        <taxon>Pezizomycotina</taxon>
        <taxon>Dothideomycetes</taxon>
        <taxon>Pleosporomycetidae</taxon>
        <taxon>Venturiales</taxon>
        <taxon>Cylindrosympodiaceae</taxon>
        <taxon>Tothia</taxon>
    </lineage>
</organism>
<dbReference type="SUPFAM" id="SSF51735">
    <property type="entry name" value="NAD(P)-binding Rossmann-fold domains"/>
    <property type="match status" value="1"/>
</dbReference>
<name>A0A9P4NXP6_9PEZI</name>
<dbReference type="Proteomes" id="UP000800235">
    <property type="component" value="Unassembled WGS sequence"/>
</dbReference>
<dbReference type="Pfam" id="PF00106">
    <property type="entry name" value="adh_short"/>
    <property type="match status" value="1"/>
</dbReference>
<dbReference type="PROSITE" id="PS00061">
    <property type="entry name" value="ADH_SHORT"/>
    <property type="match status" value="1"/>
</dbReference>
<dbReference type="InterPro" id="IPR036291">
    <property type="entry name" value="NAD(P)-bd_dom_sf"/>
</dbReference>
<dbReference type="GO" id="GO:0006633">
    <property type="term" value="P:fatty acid biosynthetic process"/>
    <property type="evidence" value="ECO:0007669"/>
    <property type="project" value="TreeGrafter"/>
</dbReference>
<dbReference type="PRINTS" id="PR00080">
    <property type="entry name" value="SDRFAMILY"/>
</dbReference>
<proteinExistence type="inferred from homology"/>
<dbReference type="EMBL" id="MU007020">
    <property type="protein sequence ID" value="KAF2433651.1"/>
    <property type="molecule type" value="Genomic_DNA"/>
</dbReference>
<dbReference type="GO" id="GO:0048038">
    <property type="term" value="F:quinone binding"/>
    <property type="evidence" value="ECO:0007669"/>
    <property type="project" value="TreeGrafter"/>
</dbReference>
<protein>
    <submittedName>
        <fullName evidence="5">NAD(P)-binding protein</fullName>
    </submittedName>
</protein>
<evidence type="ECO:0000313" key="5">
    <source>
        <dbReference type="EMBL" id="KAF2433651.1"/>
    </source>
</evidence>
<evidence type="ECO:0000313" key="6">
    <source>
        <dbReference type="Proteomes" id="UP000800235"/>
    </source>
</evidence>
<accession>A0A9P4NXP6</accession>
<reference evidence="5" key="1">
    <citation type="journal article" date="2020" name="Stud. Mycol.">
        <title>101 Dothideomycetes genomes: a test case for predicting lifestyles and emergence of pathogens.</title>
        <authorList>
            <person name="Haridas S."/>
            <person name="Albert R."/>
            <person name="Binder M."/>
            <person name="Bloem J."/>
            <person name="Labutti K."/>
            <person name="Salamov A."/>
            <person name="Andreopoulos B."/>
            <person name="Baker S."/>
            <person name="Barry K."/>
            <person name="Bills G."/>
            <person name="Bluhm B."/>
            <person name="Cannon C."/>
            <person name="Castanera R."/>
            <person name="Culley D."/>
            <person name="Daum C."/>
            <person name="Ezra D."/>
            <person name="Gonzalez J."/>
            <person name="Henrissat B."/>
            <person name="Kuo A."/>
            <person name="Liang C."/>
            <person name="Lipzen A."/>
            <person name="Lutzoni F."/>
            <person name="Magnuson J."/>
            <person name="Mondo S."/>
            <person name="Nolan M."/>
            <person name="Ohm R."/>
            <person name="Pangilinan J."/>
            <person name="Park H.-J."/>
            <person name="Ramirez L."/>
            <person name="Alfaro M."/>
            <person name="Sun H."/>
            <person name="Tritt A."/>
            <person name="Yoshinaga Y."/>
            <person name="Zwiers L.-H."/>
            <person name="Turgeon B."/>
            <person name="Goodwin S."/>
            <person name="Spatafora J."/>
            <person name="Crous P."/>
            <person name="Grigoriev I."/>
        </authorList>
    </citation>
    <scope>NUCLEOTIDE SEQUENCE</scope>
    <source>
        <strain evidence="5">CBS 130266</strain>
    </source>
</reference>
<dbReference type="OrthoDB" id="417891at2759"/>
<dbReference type="CDD" id="cd05233">
    <property type="entry name" value="SDR_c"/>
    <property type="match status" value="1"/>
</dbReference>
<comment type="caution">
    <text evidence="5">The sequence shown here is derived from an EMBL/GenBank/DDBJ whole genome shotgun (WGS) entry which is preliminary data.</text>
</comment>
<gene>
    <name evidence="5" type="ORF">EJ08DRAFT_583552</name>
</gene>
<evidence type="ECO:0000256" key="3">
    <source>
        <dbReference type="ARBA" id="ARBA00023002"/>
    </source>
</evidence>
<dbReference type="FunFam" id="3.40.50.720:FF:000173">
    <property type="entry name" value="3-oxoacyl-[acyl-carrier protein] reductase"/>
    <property type="match status" value="1"/>
</dbReference>
<dbReference type="PANTHER" id="PTHR42760:SF127">
    <property type="entry name" value="3-KETOACYL-ACYL CARRIER PROTEIN REDUCTASE-RELATED"/>
    <property type="match status" value="1"/>
</dbReference>
<evidence type="ECO:0000256" key="1">
    <source>
        <dbReference type="ARBA" id="ARBA00006484"/>
    </source>
</evidence>
<dbReference type="InterPro" id="IPR002347">
    <property type="entry name" value="SDR_fam"/>
</dbReference>
<dbReference type="GO" id="GO:0016616">
    <property type="term" value="F:oxidoreductase activity, acting on the CH-OH group of donors, NAD or NADP as acceptor"/>
    <property type="evidence" value="ECO:0007669"/>
    <property type="project" value="TreeGrafter"/>
</dbReference>
<dbReference type="AlphaFoldDB" id="A0A9P4NXP6"/>
<evidence type="ECO:0000256" key="4">
    <source>
        <dbReference type="RuleBase" id="RU000363"/>
    </source>
</evidence>
<dbReference type="Gene3D" id="3.40.50.720">
    <property type="entry name" value="NAD(P)-binding Rossmann-like Domain"/>
    <property type="match status" value="1"/>
</dbReference>